<dbReference type="InterPro" id="IPR004203">
    <property type="entry name" value="Cyt_c_oxidase_su4_fam"/>
</dbReference>
<dbReference type="GO" id="GO:0006123">
    <property type="term" value="P:mitochondrial electron transport, cytochrome c to oxygen"/>
    <property type="evidence" value="ECO:0007669"/>
    <property type="project" value="InterPro"/>
</dbReference>
<dbReference type="Pfam" id="PF02936">
    <property type="entry name" value="COX4"/>
    <property type="match status" value="1"/>
</dbReference>
<keyword evidence="6" id="KW-1185">Reference proteome</keyword>
<keyword evidence="4" id="KW-0812">Transmembrane</keyword>
<dbReference type="Gramene" id="CDF34276">
    <property type="protein sequence ID" value="CDF34276"/>
    <property type="gene ID" value="CHC_T00002963001"/>
</dbReference>
<proteinExistence type="predicted"/>
<dbReference type="SUPFAM" id="SSF81406">
    <property type="entry name" value="Mitochondrial cytochrome c oxidase subunit IV"/>
    <property type="match status" value="1"/>
</dbReference>
<name>R7QA36_CHOCR</name>
<keyword evidence="2" id="KW-0496">Mitochondrion</keyword>
<dbReference type="InterPro" id="IPR036639">
    <property type="entry name" value="Cyt_c_oxidase_su4_sf"/>
</dbReference>
<evidence type="ECO:0000313" key="6">
    <source>
        <dbReference type="Proteomes" id="UP000012073"/>
    </source>
</evidence>
<evidence type="ECO:0000256" key="1">
    <source>
        <dbReference type="ARBA" id="ARBA00004173"/>
    </source>
</evidence>
<accession>R7QA36</accession>
<dbReference type="GeneID" id="17321811"/>
<dbReference type="OrthoDB" id="186013at2759"/>
<keyword evidence="4" id="KW-0472">Membrane</keyword>
<dbReference type="GO" id="GO:0005739">
    <property type="term" value="C:mitochondrion"/>
    <property type="evidence" value="ECO:0007669"/>
    <property type="project" value="UniProtKB-SubCell"/>
</dbReference>
<evidence type="ECO:0000313" key="5">
    <source>
        <dbReference type="EMBL" id="CDF34276.1"/>
    </source>
</evidence>
<dbReference type="RefSeq" id="XP_005714095.1">
    <property type="nucleotide sequence ID" value="XM_005714038.1"/>
</dbReference>
<dbReference type="KEGG" id="ccp:CHC_T00002963001"/>
<dbReference type="Proteomes" id="UP000012073">
    <property type="component" value="Unassembled WGS sequence"/>
</dbReference>
<comment type="subcellular location">
    <subcellularLocation>
        <location evidence="1">Mitochondrion</location>
    </subcellularLocation>
</comment>
<protein>
    <submittedName>
        <fullName evidence="5">Uncharacterized protein</fullName>
    </submittedName>
</protein>
<dbReference type="Gene3D" id="1.10.442.10">
    <property type="entry name" value="Cytochrome c oxidase subunit IV"/>
    <property type="match status" value="1"/>
</dbReference>
<sequence length="91" mass="9961">MTVVDRSGTDWTPWPRLAGVPKRLQIVGGVAAIMGAAGVFFEWRRRVGGPLPSTVTKEWQEATAKRSEAMPMESNADPVVLNPITKSIQKK</sequence>
<evidence type="ECO:0000256" key="3">
    <source>
        <dbReference type="SAM" id="MobiDB-lite"/>
    </source>
</evidence>
<reference evidence="6" key="1">
    <citation type="journal article" date="2013" name="Proc. Natl. Acad. Sci. U.S.A.">
        <title>Genome structure and metabolic features in the red seaweed Chondrus crispus shed light on evolution of the Archaeplastida.</title>
        <authorList>
            <person name="Collen J."/>
            <person name="Porcel B."/>
            <person name="Carre W."/>
            <person name="Ball S.G."/>
            <person name="Chaparro C."/>
            <person name="Tonon T."/>
            <person name="Barbeyron T."/>
            <person name="Michel G."/>
            <person name="Noel B."/>
            <person name="Valentin K."/>
            <person name="Elias M."/>
            <person name="Artiguenave F."/>
            <person name="Arun A."/>
            <person name="Aury J.M."/>
            <person name="Barbosa-Neto J.F."/>
            <person name="Bothwell J.H."/>
            <person name="Bouget F.Y."/>
            <person name="Brillet L."/>
            <person name="Cabello-Hurtado F."/>
            <person name="Capella-Gutierrez S."/>
            <person name="Charrier B."/>
            <person name="Cladiere L."/>
            <person name="Cock J.M."/>
            <person name="Coelho S.M."/>
            <person name="Colleoni C."/>
            <person name="Czjzek M."/>
            <person name="Da Silva C."/>
            <person name="Delage L."/>
            <person name="Denoeud F."/>
            <person name="Deschamps P."/>
            <person name="Dittami S.M."/>
            <person name="Gabaldon T."/>
            <person name="Gachon C.M."/>
            <person name="Groisillier A."/>
            <person name="Herve C."/>
            <person name="Jabbari K."/>
            <person name="Katinka M."/>
            <person name="Kloareg B."/>
            <person name="Kowalczyk N."/>
            <person name="Labadie K."/>
            <person name="Leblanc C."/>
            <person name="Lopez P.J."/>
            <person name="McLachlan D.H."/>
            <person name="Meslet-Cladiere L."/>
            <person name="Moustafa A."/>
            <person name="Nehr Z."/>
            <person name="Nyvall Collen P."/>
            <person name="Panaud O."/>
            <person name="Partensky F."/>
            <person name="Poulain J."/>
            <person name="Rensing S.A."/>
            <person name="Rousvoal S."/>
            <person name="Samson G."/>
            <person name="Symeonidi A."/>
            <person name="Weissenbach J."/>
            <person name="Zambounis A."/>
            <person name="Wincker P."/>
            <person name="Boyen C."/>
        </authorList>
    </citation>
    <scope>NUCLEOTIDE SEQUENCE [LARGE SCALE GENOMIC DNA]</scope>
    <source>
        <strain evidence="6">cv. Stackhouse</strain>
    </source>
</reference>
<feature type="transmembrane region" description="Helical" evidence="4">
    <location>
        <begin position="24"/>
        <end position="43"/>
    </location>
</feature>
<evidence type="ECO:0000256" key="2">
    <source>
        <dbReference type="ARBA" id="ARBA00023128"/>
    </source>
</evidence>
<dbReference type="GO" id="GO:0045277">
    <property type="term" value="C:respiratory chain complex IV"/>
    <property type="evidence" value="ECO:0007669"/>
    <property type="project" value="InterPro"/>
</dbReference>
<feature type="region of interest" description="Disordered" evidence="3">
    <location>
        <begin position="65"/>
        <end position="91"/>
    </location>
</feature>
<dbReference type="AlphaFoldDB" id="R7QA36"/>
<keyword evidence="4" id="KW-1133">Transmembrane helix</keyword>
<evidence type="ECO:0000256" key="4">
    <source>
        <dbReference type="SAM" id="Phobius"/>
    </source>
</evidence>
<gene>
    <name evidence="5" type="ORF">CHC_T00002963001</name>
</gene>
<organism evidence="5 6">
    <name type="scientific">Chondrus crispus</name>
    <name type="common">Carrageen Irish moss</name>
    <name type="synonym">Polymorpha crispa</name>
    <dbReference type="NCBI Taxonomy" id="2769"/>
    <lineage>
        <taxon>Eukaryota</taxon>
        <taxon>Rhodophyta</taxon>
        <taxon>Florideophyceae</taxon>
        <taxon>Rhodymeniophycidae</taxon>
        <taxon>Gigartinales</taxon>
        <taxon>Gigartinaceae</taxon>
        <taxon>Chondrus</taxon>
    </lineage>
</organism>
<dbReference type="EMBL" id="HG001683">
    <property type="protein sequence ID" value="CDF34276.1"/>
    <property type="molecule type" value="Genomic_DNA"/>
</dbReference>